<protein>
    <submittedName>
        <fullName evidence="2">Uncharacterized protein</fullName>
    </submittedName>
</protein>
<gene>
    <name evidence="2" type="ORF">NDU88_004317</name>
</gene>
<accession>A0AAV7KY28</accession>
<proteinExistence type="predicted"/>
<evidence type="ECO:0000313" key="2">
    <source>
        <dbReference type="EMBL" id="KAJ1084165.1"/>
    </source>
</evidence>
<evidence type="ECO:0000256" key="1">
    <source>
        <dbReference type="SAM" id="MobiDB-lite"/>
    </source>
</evidence>
<dbReference type="Proteomes" id="UP001066276">
    <property type="component" value="Chromosome 12"/>
</dbReference>
<feature type="region of interest" description="Disordered" evidence="1">
    <location>
        <begin position="1"/>
        <end position="46"/>
    </location>
</feature>
<keyword evidence="3" id="KW-1185">Reference proteome</keyword>
<organism evidence="2 3">
    <name type="scientific">Pleurodeles waltl</name>
    <name type="common">Iberian ribbed newt</name>
    <dbReference type="NCBI Taxonomy" id="8319"/>
    <lineage>
        <taxon>Eukaryota</taxon>
        <taxon>Metazoa</taxon>
        <taxon>Chordata</taxon>
        <taxon>Craniata</taxon>
        <taxon>Vertebrata</taxon>
        <taxon>Euteleostomi</taxon>
        <taxon>Amphibia</taxon>
        <taxon>Batrachia</taxon>
        <taxon>Caudata</taxon>
        <taxon>Salamandroidea</taxon>
        <taxon>Salamandridae</taxon>
        <taxon>Pleurodelinae</taxon>
        <taxon>Pleurodeles</taxon>
    </lineage>
</organism>
<sequence>MAVAPGWRTCGTGSDTVGGGRARGRRRDQPSTPHSGPYGFELSSPDPTYTCGVPGLLEVREKISKGDYIDIFDLLVNQADKEEVRRCKECAHSRECGPQRKRVEESLSNWVRAFSIYQAILAECFSDLGAQLACYRNRIVGAHDEYGGTAWKE</sequence>
<evidence type="ECO:0000313" key="3">
    <source>
        <dbReference type="Proteomes" id="UP001066276"/>
    </source>
</evidence>
<name>A0AAV7KY28_PLEWA</name>
<comment type="caution">
    <text evidence="2">The sequence shown here is derived from an EMBL/GenBank/DDBJ whole genome shotgun (WGS) entry which is preliminary data.</text>
</comment>
<reference evidence="2" key="1">
    <citation type="journal article" date="2022" name="bioRxiv">
        <title>Sequencing and chromosome-scale assembly of the giantPleurodeles waltlgenome.</title>
        <authorList>
            <person name="Brown T."/>
            <person name="Elewa A."/>
            <person name="Iarovenko S."/>
            <person name="Subramanian E."/>
            <person name="Araus A.J."/>
            <person name="Petzold A."/>
            <person name="Susuki M."/>
            <person name="Suzuki K.-i.T."/>
            <person name="Hayashi T."/>
            <person name="Toyoda A."/>
            <person name="Oliveira C."/>
            <person name="Osipova E."/>
            <person name="Leigh N.D."/>
            <person name="Simon A."/>
            <person name="Yun M.H."/>
        </authorList>
    </citation>
    <scope>NUCLEOTIDE SEQUENCE</scope>
    <source>
        <strain evidence="2">20211129_DDA</strain>
        <tissue evidence="2">Liver</tissue>
    </source>
</reference>
<dbReference type="AlphaFoldDB" id="A0AAV7KY28"/>
<dbReference type="EMBL" id="JANPWB010000016">
    <property type="protein sequence ID" value="KAJ1084165.1"/>
    <property type="molecule type" value="Genomic_DNA"/>
</dbReference>